<keyword evidence="2" id="KW-1003">Cell membrane</keyword>
<dbReference type="GeneID" id="106583733"/>
<dbReference type="InterPro" id="IPR004071">
    <property type="entry name" value="Cyst_leuk_rcpt"/>
</dbReference>
<evidence type="ECO:0000313" key="14">
    <source>
        <dbReference type="Proteomes" id="UP001652741"/>
    </source>
</evidence>
<evidence type="ECO:0000256" key="9">
    <source>
        <dbReference type="ARBA" id="ARBA00023180"/>
    </source>
</evidence>
<keyword evidence="6 12" id="KW-0472">Membrane</keyword>
<keyword evidence="5" id="KW-0297">G-protein coupled receptor</keyword>
<evidence type="ECO:0000256" key="4">
    <source>
        <dbReference type="ARBA" id="ARBA00022989"/>
    </source>
</evidence>
<dbReference type="Gene3D" id="1.20.1070.10">
    <property type="entry name" value="Rhodopsin 7-helix transmembrane proteins"/>
    <property type="match status" value="1"/>
</dbReference>
<evidence type="ECO:0000256" key="12">
    <source>
        <dbReference type="SAM" id="Phobius"/>
    </source>
</evidence>
<feature type="transmembrane region" description="Helical" evidence="12">
    <location>
        <begin position="236"/>
        <end position="257"/>
    </location>
</feature>
<proteinExistence type="predicted"/>
<keyword evidence="9" id="KW-0325">Glycoprotein</keyword>
<keyword evidence="4 12" id="KW-1133">Transmembrane helix</keyword>
<keyword evidence="14" id="KW-1185">Reference proteome</keyword>
<keyword evidence="8 15" id="KW-0675">Receptor</keyword>
<evidence type="ECO:0000256" key="6">
    <source>
        <dbReference type="ARBA" id="ARBA00023136"/>
    </source>
</evidence>
<dbReference type="Proteomes" id="UP001652741">
    <property type="component" value="Chromosome ssa09"/>
</dbReference>
<feature type="transmembrane region" description="Helical" evidence="12">
    <location>
        <begin position="182"/>
        <end position="202"/>
    </location>
</feature>
<dbReference type="PRINTS" id="PR01533">
    <property type="entry name" value="CYSLTRECPTR"/>
</dbReference>
<evidence type="ECO:0000256" key="7">
    <source>
        <dbReference type="ARBA" id="ARBA00023157"/>
    </source>
</evidence>
<keyword evidence="7" id="KW-1015">Disulfide bond</keyword>
<feature type="transmembrane region" description="Helical" evidence="12">
    <location>
        <begin position="103"/>
        <end position="126"/>
    </location>
</feature>
<evidence type="ECO:0000256" key="3">
    <source>
        <dbReference type="ARBA" id="ARBA00022692"/>
    </source>
</evidence>
<dbReference type="PROSITE" id="PS50262">
    <property type="entry name" value="G_PROTEIN_RECEP_F1_2"/>
    <property type="match status" value="1"/>
</dbReference>
<sequence>MLNCYGLWSFSKLSIRGGMMTKFHDKIWPQGTAAPPSQDMDLEEFDNVTLRYNITNCPSIDEFRNQVYSTVYSIITVFGLAGNGFALLVLVKTFRQRSAFHIYMLNLAVSDLLCVSTLPLRVLYYVNKGHWNLGDFLCRLSSYALYVNLYCSVFFMTAMSVTRFLAIVFPVQNLRLVSERRARLVCVCIWVFICAVSSPFLMTGQHLHPATNKTKCFEPPERRTGGGLNKLIMLNYLSLAVGFVLPFLVILLCYAGIIRALLSRQHTAQRQKGAGSKAIRMIIIVMLAFLLCFMPYHIQRSVHLSFLSQTATSCSELVYMQKSVVVTLCLAASNSCFDPLLYFFSGEGFRRRLSSFRSTIRTQRQSQRQGAQPPLGRGTKRERKLVLPSTAETEGTATTGKGNML</sequence>
<reference evidence="15" key="1">
    <citation type="submission" date="2025-08" db="UniProtKB">
        <authorList>
            <consortium name="RefSeq"/>
        </authorList>
    </citation>
    <scope>IDENTIFICATION</scope>
</reference>
<evidence type="ECO:0000259" key="13">
    <source>
        <dbReference type="PROSITE" id="PS50262"/>
    </source>
</evidence>
<comment type="subcellular location">
    <subcellularLocation>
        <location evidence="1">Cell membrane</location>
        <topology evidence="1">Multi-pass membrane protein</topology>
    </subcellularLocation>
</comment>
<feature type="compositionally biased region" description="Low complexity" evidence="11">
    <location>
        <begin position="390"/>
        <end position="405"/>
    </location>
</feature>
<evidence type="ECO:0000256" key="8">
    <source>
        <dbReference type="ARBA" id="ARBA00023170"/>
    </source>
</evidence>
<dbReference type="InterPro" id="IPR000276">
    <property type="entry name" value="GPCR_Rhodpsn"/>
</dbReference>
<dbReference type="SUPFAM" id="SSF81321">
    <property type="entry name" value="Family A G protein-coupled receptor-like"/>
    <property type="match status" value="1"/>
</dbReference>
<organism evidence="14 15">
    <name type="scientific">Salmo salar</name>
    <name type="common">Atlantic salmon</name>
    <dbReference type="NCBI Taxonomy" id="8030"/>
    <lineage>
        <taxon>Eukaryota</taxon>
        <taxon>Metazoa</taxon>
        <taxon>Chordata</taxon>
        <taxon>Craniata</taxon>
        <taxon>Vertebrata</taxon>
        <taxon>Euteleostomi</taxon>
        <taxon>Actinopterygii</taxon>
        <taxon>Neopterygii</taxon>
        <taxon>Teleostei</taxon>
        <taxon>Protacanthopterygii</taxon>
        <taxon>Salmoniformes</taxon>
        <taxon>Salmonidae</taxon>
        <taxon>Salmoninae</taxon>
        <taxon>Salmo</taxon>
    </lineage>
</organism>
<keyword evidence="10" id="KW-0807">Transducer</keyword>
<evidence type="ECO:0000256" key="5">
    <source>
        <dbReference type="ARBA" id="ARBA00023040"/>
    </source>
</evidence>
<evidence type="ECO:0000256" key="2">
    <source>
        <dbReference type="ARBA" id="ARBA00022475"/>
    </source>
</evidence>
<evidence type="ECO:0000256" key="1">
    <source>
        <dbReference type="ARBA" id="ARBA00004651"/>
    </source>
</evidence>
<dbReference type="Pfam" id="PF00001">
    <property type="entry name" value="7tm_1"/>
    <property type="match status" value="1"/>
</dbReference>
<keyword evidence="3 12" id="KW-0812">Transmembrane</keyword>
<protein>
    <submittedName>
        <fullName evidence="15">Cysteinyl leukotriene receptor 1 isoform X1</fullName>
    </submittedName>
</protein>
<dbReference type="RefSeq" id="XP_045580243.1">
    <property type="nucleotide sequence ID" value="XM_045724287.1"/>
</dbReference>
<evidence type="ECO:0000256" key="11">
    <source>
        <dbReference type="SAM" id="MobiDB-lite"/>
    </source>
</evidence>
<evidence type="ECO:0000256" key="10">
    <source>
        <dbReference type="ARBA" id="ARBA00023224"/>
    </source>
</evidence>
<dbReference type="PANTHER" id="PTHR24231">
    <property type="entry name" value="PURINOCEPTOR-RELATED G-PROTEIN COUPLED RECEPTOR"/>
    <property type="match status" value="1"/>
</dbReference>
<dbReference type="CDD" id="cd15158">
    <property type="entry name" value="7tmA_CysLTR1"/>
    <property type="match status" value="1"/>
</dbReference>
<feature type="domain" description="G-protein coupled receptors family 1 profile" evidence="13">
    <location>
        <begin position="82"/>
        <end position="342"/>
    </location>
</feature>
<evidence type="ECO:0000313" key="15">
    <source>
        <dbReference type="RefSeq" id="XP_045580243.1"/>
    </source>
</evidence>
<feature type="transmembrane region" description="Helical" evidence="12">
    <location>
        <begin position="278"/>
        <end position="298"/>
    </location>
</feature>
<dbReference type="PRINTS" id="PR00237">
    <property type="entry name" value="GPCRRHODOPSN"/>
</dbReference>
<dbReference type="PANTHER" id="PTHR24231:SF45">
    <property type="entry name" value="CYSTEINYL LEUKOTRIENE RECEPTOR 1"/>
    <property type="match status" value="1"/>
</dbReference>
<feature type="transmembrane region" description="Helical" evidence="12">
    <location>
        <begin position="146"/>
        <end position="170"/>
    </location>
</feature>
<feature type="transmembrane region" description="Helical" evidence="12">
    <location>
        <begin position="324"/>
        <end position="344"/>
    </location>
</feature>
<feature type="transmembrane region" description="Helical" evidence="12">
    <location>
        <begin position="71"/>
        <end position="91"/>
    </location>
</feature>
<accession>A0ABM3FAC5</accession>
<feature type="compositionally biased region" description="Low complexity" evidence="11">
    <location>
        <begin position="360"/>
        <end position="369"/>
    </location>
</feature>
<name>A0ABM3FAC5_SALSA</name>
<dbReference type="InterPro" id="IPR017452">
    <property type="entry name" value="GPCR_Rhodpsn_7TM"/>
</dbReference>
<gene>
    <name evidence="15" type="primary">LOC106583733</name>
</gene>
<feature type="region of interest" description="Disordered" evidence="11">
    <location>
        <begin position="360"/>
        <end position="405"/>
    </location>
</feature>